<feature type="region of interest" description="Disordered" evidence="1">
    <location>
        <begin position="1"/>
        <end position="31"/>
    </location>
</feature>
<evidence type="ECO:0000313" key="3">
    <source>
        <dbReference type="Proteomes" id="UP001604277"/>
    </source>
</evidence>
<gene>
    <name evidence="2" type="ORF">Fot_10005</name>
</gene>
<keyword evidence="3" id="KW-1185">Reference proteome</keyword>
<comment type="caution">
    <text evidence="2">The sequence shown here is derived from an EMBL/GenBank/DDBJ whole genome shotgun (WGS) entry which is preliminary data.</text>
</comment>
<name>A0ABD1WFL6_9LAMI</name>
<dbReference type="InterPro" id="IPR032310">
    <property type="entry name" value="NLS_NINJA_AFP-like"/>
</dbReference>
<dbReference type="AlphaFoldDB" id="A0ABD1WFL6"/>
<dbReference type="EMBL" id="JBFOLJ010000003">
    <property type="protein sequence ID" value="KAL2548475.1"/>
    <property type="molecule type" value="Genomic_DNA"/>
</dbReference>
<protein>
    <submittedName>
        <fullName evidence="2">Ninja-family protein AFP3</fullName>
    </submittedName>
</protein>
<sequence>MDFSHSPQFASPNRQGLGRQQPGTRNPPRLREYQRGFLTTCWLQLQVEVKEGLRRMKELQSMRRMEAKRKRLEKLRNGRVVKDKVDYEENSCENNSYNYEFNGRINANGNHMPSL</sequence>
<reference evidence="3" key="1">
    <citation type="submission" date="2024-07" db="EMBL/GenBank/DDBJ databases">
        <title>Two chromosome-level genome assemblies of Korean endemic species Abeliophyllum distichum and Forsythia ovata (Oleaceae).</title>
        <authorList>
            <person name="Jang H."/>
        </authorList>
    </citation>
    <scope>NUCLEOTIDE SEQUENCE [LARGE SCALE GENOMIC DNA]</scope>
</reference>
<evidence type="ECO:0000313" key="2">
    <source>
        <dbReference type="EMBL" id="KAL2548475.1"/>
    </source>
</evidence>
<dbReference type="Proteomes" id="UP001604277">
    <property type="component" value="Unassembled WGS sequence"/>
</dbReference>
<proteinExistence type="predicted"/>
<organism evidence="2 3">
    <name type="scientific">Forsythia ovata</name>
    <dbReference type="NCBI Taxonomy" id="205694"/>
    <lineage>
        <taxon>Eukaryota</taxon>
        <taxon>Viridiplantae</taxon>
        <taxon>Streptophyta</taxon>
        <taxon>Embryophyta</taxon>
        <taxon>Tracheophyta</taxon>
        <taxon>Spermatophyta</taxon>
        <taxon>Magnoliopsida</taxon>
        <taxon>eudicotyledons</taxon>
        <taxon>Gunneridae</taxon>
        <taxon>Pentapetalae</taxon>
        <taxon>asterids</taxon>
        <taxon>lamiids</taxon>
        <taxon>Lamiales</taxon>
        <taxon>Oleaceae</taxon>
        <taxon>Forsythieae</taxon>
        <taxon>Forsythia</taxon>
    </lineage>
</organism>
<feature type="compositionally biased region" description="Polar residues" evidence="1">
    <location>
        <begin position="1"/>
        <end position="14"/>
    </location>
</feature>
<accession>A0ABD1WFL6</accession>
<dbReference type="Pfam" id="PF16136">
    <property type="entry name" value="NLS_NINJA_AFP"/>
    <property type="match status" value="1"/>
</dbReference>
<evidence type="ECO:0000256" key="1">
    <source>
        <dbReference type="SAM" id="MobiDB-lite"/>
    </source>
</evidence>